<proteinExistence type="predicted"/>
<reference evidence="2" key="1">
    <citation type="journal article" date="2023" name="Hortic. Res.">
        <title>A chromosome-level phased genome enabling allele-level studies in sweet orange: a case study on citrus Huanglongbing tolerance.</title>
        <authorList>
            <person name="Wu B."/>
            <person name="Yu Q."/>
            <person name="Deng Z."/>
            <person name="Duan Y."/>
            <person name="Luo F."/>
            <person name="Gmitter F. Jr."/>
        </authorList>
    </citation>
    <scope>NUCLEOTIDE SEQUENCE [LARGE SCALE GENOMIC DNA]</scope>
    <source>
        <strain evidence="2">cv. Valencia</strain>
    </source>
</reference>
<evidence type="ECO:0000313" key="2">
    <source>
        <dbReference type="Proteomes" id="UP000829398"/>
    </source>
</evidence>
<keyword evidence="2" id="KW-1185">Reference proteome</keyword>
<accession>A0ACB8L227</accession>
<protein>
    <submittedName>
        <fullName evidence="1">Cation/H(+) antiporter 15</fullName>
    </submittedName>
</protein>
<dbReference type="EMBL" id="CM039173">
    <property type="protein sequence ID" value="KAH9767308.1"/>
    <property type="molecule type" value="Genomic_DNA"/>
</dbReference>
<dbReference type="Proteomes" id="UP000829398">
    <property type="component" value="Chromosome 4"/>
</dbReference>
<sequence>MESPLWPALYPLWADPVRTGISLGCGMGLKHHQSMSTTIKINDANFQILIDNPDLTTCILFNKTTVYSKGISLDEKVVTSVLPVVMIQSGIIMGRSVFGKNKIYQDIMYRGREMLVVNTLATMGGIYFVFIVTVKMDKAMILRTVKKTWNVSMTVLLVPLIISFLVAHMLRDHVPRINLKRFYFYISFLASRSSFAVVVDAMSELKLLNSELGQLTMSTAVIHEILGWLNSILSQLMRGGLQRILVVHVGAVCALSIFTIIVLRLMIEWIIRRTPERKPVKDVYIIAIMIGAITLGFIYEGLNSNYMIGAAMFGLVIPAGPPLGSALVEKSELIITHFFLPFFYIRLGQLTDIHSIESWRSFLALELILVSAYLGKVVGCILGLISFKASIRNALLFSCFLNIKGIIELMHFLRWRSRKYVDIQTFSELVLSNLVLTAIVTPLIAIFYKPQRRLESIARVDNCIRTLRTTLPSSELRILCCIHHEDNVNGIITLLRATNPTEMNPICAYPVHLKDLAGRAAPVVLPYNTQKYKLASNATDRIMRAVIKYSRSSGPAVAVQPFIMISPYDTMHQSICRLLKDKFIPLILVPLFPNGEVQGPKGTLHNFNINILHYAPCTVGIFVDRGLNSCINTAKSAKFCYNVAVFFIGGPDDREAMALVSRMSGHPGVSITVFRINLEENIVENESEKHIDEVVMNEFVASNFGNASVVCRQIVANDTKQLVSAVRSLERSNDLVIVGRQQAFSSQLEEEMRPWVEYEELGIIGDLLASADFVGGMMSILVIQSVESVNGATHKTVKTLGNLIYNYSTSSWR</sequence>
<evidence type="ECO:0000313" key="1">
    <source>
        <dbReference type="EMBL" id="KAH9767308.1"/>
    </source>
</evidence>
<comment type="caution">
    <text evidence="1">The sequence shown here is derived from an EMBL/GenBank/DDBJ whole genome shotgun (WGS) entry which is preliminary data.</text>
</comment>
<name>A0ACB8L227_CITSI</name>
<organism evidence="1 2">
    <name type="scientific">Citrus sinensis</name>
    <name type="common">Sweet orange</name>
    <name type="synonym">Citrus aurantium var. sinensis</name>
    <dbReference type="NCBI Taxonomy" id="2711"/>
    <lineage>
        <taxon>Eukaryota</taxon>
        <taxon>Viridiplantae</taxon>
        <taxon>Streptophyta</taxon>
        <taxon>Embryophyta</taxon>
        <taxon>Tracheophyta</taxon>
        <taxon>Spermatophyta</taxon>
        <taxon>Magnoliopsida</taxon>
        <taxon>eudicotyledons</taxon>
        <taxon>Gunneridae</taxon>
        <taxon>Pentapetalae</taxon>
        <taxon>rosids</taxon>
        <taxon>malvids</taxon>
        <taxon>Sapindales</taxon>
        <taxon>Rutaceae</taxon>
        <taxon>Aurantioideae</taxon>
        <taxon>Citrus</taxon>
    </lineage>
</organism>
<gene>
    <name evidence="1" type="ORF">KPL71_011223</name>
</gene>